<dbReference type="InterPro" id="IPR001107">
    <property type="entry name" value="Band_7"/>
</dbReference>
<accession>A0ABD3PI43</accession>
<proteinExistence type="predicted"/>
<sequence length="421" mass="46933">MTETTPLLLDEPANPARSSLRTATYTRGSNTLSSYPSQRYPSRVNPVNSAYLTTTSSPKSSPYLIGSHQSKAPTPYRQTISANPGLSQALYSLPYKLLCIASPYVPPCCCLCCCITCINTSEYGILERFGKFNRILDPGMHFLLWPYEREAGRVSIRVRQLDLHCETKSRDHVFVSVRVSIQYQANSHQLFQSFYSLTSLNGQLTALTLDTLRSKLPQMDLDDIFSSYDEIAIDLHRTLNGNMNKYGYTIHHALITHIQPNAHVKQSMNEMQASTRMKLAMPHKAEARKVELVKEAEAKAERAYFNGIGVARERKAIAKGMHDILNDAESSSKVSVSAKGVMDLLILTQYFDVLTSLNSSRGKLAQHEDTASPGRVRVGAVDPSLILTHMPETVRQLQEVANECFSCPLEDVKVANLLNKV</sequence>
<dbReference type="Proteomes" id="UP001516023">
    <property type="component" value="Unassembled WGS sequence"/>
</dbReference>
<dbReference type="InterPro" id="IPR036013">
    <property type="entry name" value="Band_7/SPFH_dom_sf"/>
</dbReference>
<name>A0ABD3PI43_9STRA</name>
<dbReference type="Pfam" id="PF01145">
    <property type="entry name" value="Band_7"/>
    <property type="match status" value="1"/>
</dbReference>
<dbReference type="AlphaFoldDB" id="A0ABD3PI43"/>
<dbReference type="EMBL" id="JABMIG020000172">
    <property type="protein sequence ID" value="KAL3787572.1"/>
    <property type="molecule type" value="Genomic_DNA"/>
</dbReference>
<evidence type="ECO:0000313" key="3">
    <source>
        <dbReference type="Proteomes" id="UP001516023"/>
    </source>
</evidence>
<protein>
    <recommendedName>
        <fullName evidence="1">Band 7 domain-containing protein</fullName>
    </recommendedName>
</protein>
<dbReference type="PANTHER" id="PTHR43327:SF31">
    <property type="entry name" value="HYPERSENSITIVE-INDUCED RESPONSE PROTEIN 2"/>
    <property type="match status" value="1"/>
</dbReference>
<keyword evidence="3" id="KW-1185">Reference proteome</keyword>
<reference evidence="2 3" key="1">
    <citation type="journal article" date="2020" name="G3 (Bethesda)">
        <title>Improved Reference Genome for Cyclotella cryptica CCMP332, a Model for Cell Wall Morphogenesis, Salinity Adaptation, and Lipid Production in Diatoms (Bacillariophyta).</title>
        <authorList>
            <person name="Roberts W.R."/>
            <person name="Downey K.M."/>
            <person name="Ruck E.C."/>
            <person name="Traller J.C."/>
            <person name="Alverson A.J."/>
        </authorList>
    </citation>
    <scope>NUCLEOTIDE SEQUENCE [LARGE SCALE GENOMIC DNA]</scope>
    <source>
        <strain evidence="2 3">CCMP332</strain>
    </source>
</reference>
<dbReference type="SUPFAM" id="SSF117892">
    <property type="entry name" value="Band 7/SPFH domain"/>
    <property type="match status" value="1"/>
</dbReference>
<evidence type="ECO:0000259" key="1">
    <source>
        <dbReference type="SMART" id="SM00244"/>
    </source>
</evidence>
<gene>
    <name evidence="2" type="ORF">HJC23_000060</name>
</gene>
<dbReference type="PANTHER" id="PTHR43327">
    <property type="entry name" value="STOMATIN-LIKE PROTEIN 2, MITOCHONDRIAL"/>
    <property type="match status" value="1"/>
</dbReference>
<organism evidence="2 3">
    <name type="scientific">Cyclotella cryptica</name>
    <dbReference type="NCBI Taxonomy" id="29204"/>
    <lineage>
        <taxon>Eukaryota</taxon>
        <taxon>Sar</taxon>
        <taxon>Stramenopiles</taxon>
        <taxon>Ochrophyta</taxon>
        <taxon>Bacillariophyta</taxon>
        <taxon>Coscinodiscophyceae</taxon>
        <taxon>Thalassiosirophycidae</taxon>
        <taxon>Stephanodiscales</taxon>
        <taxon>Stephanodiscaceae</taxon>
        <taxon>Cyclotella</taxon>
    </lineage>
</organism>
<comment type="caution">
    <text evidence="2">The sequence shown here is derived from an EMBL/GenBank/DDBJ whole genome shotgun (WGS) entry which is preliminary data.</text>
</comment>
<dbReference type="CDD" id="cd03407">
    <property type="entry name" value="SPFH_like_u4"/>
    <property type="match status" value="1"/>
</dbReference>
<feature type="domain" description="Band 7" evidence="1">
    <location>
        <begin position="113"/>
        <end position="272"/>
    </location>
</feature>
<dbReference type="SMART" id="SM00244">
    <property type="entry name" value="PHB"/>
    <property type="match status" value="1"/>
</dbReference>
<evidence type="ECO:0000313" key="2">
    <source>
        <dbReference type="EMBL" id="KAL3787572.1"/>
    </source>
</evidence>
<dbReference type="InterPro" id="IPR050710">
    <property type="entry name" value="Band7/mec-2_domain"/>
</dbReference>
<dbReference type="Gene3D" id="3.30.479.30">
    <property type="entry name" value="Band 7 domain"/>
    <property type="match status" value="1"/>
</dbReference>